<name>A0AAU9X5A9_9CNID</name>
<keyword evidence="10" id="KW-1185">Reference proteome</keyword>
<reference evidence="9 10" key="1">
    <citation type="submission" date="2022-05" db="EMBL/GenBank/DDBJ databases">
        <authorList>
            <consortium name="Genoscope - CEA"/>
            <person name="William W."/>
        </authorList>
    </citation>
    <scope>NUCLEOTIDE SEQUENCE [LARGE SCALE GENOMIC DNA]</scope>
</reference>
<keyword evidence="5" id="KW-0963">Cytoplasm</keyword>
<dbReference type="PROSITE" id="PS51585">
    <property type="entry name" value="SAM_MT_TPMT"/>
    <property type="match status" value="1"/>
</dbReference>
<gene>
    <name evidence="9" type="ORF">PMEA_00018090</name>
</gene>
<dbReference type="Proteomes" id="UP001159428">
    <property type="component" value="Unassembled WGS sequence"/>
</dbReference>
<dbReference type="InterPro" id="IPR029063">
    <property type="entry name" value="SAM-dependent_MTases_sf"/>
</dbReference>
<comment type="caution">
    <text evidence="9">The sequence shown here is derived from an EMBL/GenBank/DDBJ whole genome shotgun (WGS) entry which is preliminary data.</text>
</comment>
<keyword evidence="7" id="KW-0808">Transferase</keyword>
<evidence type="ECO:0000256" key="3">
    <source>
        <dbReference type="ARBA" id="ARBA00008145"/>
    </source>
</evidence>
<dbReference type="GO" id="GO:0008119">
    <property type="term" value="F:thiopurine S-methyltransferase activity"/>
    <property type="evidence" value="ECO:0007669"/>
    <property type="project" value="UniProtKB-EC"/>
</dbReference>
<dbReference type="GO" id="GO:0005737">
    <property type="term" value="C:cytoplasm"/>
    <property type="evidence" value="ECO:0007669"/>
    <property type="project" value="UniProtKB-SubCell"/>
</dbReference>
<evidence type="ECO:0000313" key="10">
    <source>
        <dbReference type="Proteomes" id="UP001159428"/>
    </source>
</evidence>
<dbReference type="AlphaFoldDB" id="A0AAU9X5A9"/>
<evidence type="ECO:0000256" key="2">
    <source>
        <dbReference type="ARBA" id="ARBA00004496"/>
    </source>
</evidence>
<comment type="similarity">
    <text evidence="3">Belongs to the class I-like SAM-binding methyltransferase superfamily. TPMT family.</text>
</comment>
<dbReference type="SUPFAM" id="SSF53335">
    <property type="entry name" value="S-adenosyl-L-methionine-dependent methyltransferases"/>
    <property type="match status" value="1"/>
</dbReference>
<dbReference type="GO" id="GO:0032259">
    <property type="term" value="P:methylation"/>
    <property type="evidence" value="ECO:0007669"/>
    <property type="project" value="UniProtKB-KW"/>
</dbReference>
<evidence type="ECO:0000256" key="6">
    <source>
        <dbReference type="ARBA" id="ARBA00022603"/>
    </source>
</evidence>
<keyword evidence="6" id="KW-0489">Methyltransferase</keyword>
<dbReference type="Pfam" id="PF05724">
    <property type="entry name" value="TPMT"/>
    <property type="match status" value="1"/>
</dbReference>
<dbReference type="InterPro" id="IPR008854">
    <property type="entry name" value="TPMT"/>
</dbReference>
<evidence type="ECO:0000256" key="4">
    <source>
        <dbReference type="ARBA" id="ARBA00011905"/>
    </source>
</evidence>
<keyword evidence="8" id="KW-0949">S-adenosyl-L-methionine</keyword>
<dbReference type="Gene3D" id="3.40.50.150">
    <property type="entry name" value="Vaccinia Virus protein VP39"/>
    <property type="match status" value="1"/>
</dbReference>
<dbReference type="PANTHER" id="PTHR10259">
    <property type="entry name" value="THIOPURINE S-METHYLTRANSFERASE"/>
    <property type="match status" value="1"/>
</dbReference>
<dbReference type="EC" id="2.1.1.67" evidence="4"/>
<dbReference type="EMBL" id="CALNXJ010000031">
    <property type="protein sequence ID" value="CAH3137098.1"/>
    <property type="molecule type" value="Genomic_DNA"/>
</dbReference>
<comment type="subcellular location">
    <subcellularLocation>
        <location evidence="2">Cytoplasm</location>
    </subcellularLocation>
</comment>
<protein>
    <recommendedName>
        <fullName evidence="4">thiopurine S-methyltransferase</fullName>
        <ecNumber evidence="4">2.1.1.67</ecNumber>
    </recommendedName>
</protein>
<dbReference type="FunFam" id="3.40.50.150:FF:000101">
    <property type="entry name" value="Thiopurine S-methyltransferase"/>
    <property type="match status" value="1"/>
</dbReference>
<evidence type="ECO:0000256" key="1">
    <source>
        <dbReference type="ARBA" id="ARBA00000903"/>
    </source>
</evidence>
<comment type="catalytic activity">
    <reaction evidence="1">
        <text>S-adenosyl-L-methionine + a thiopurine = S-adenosyl-L-homocysteine + a thiopurine S-methylether.</text>
        <dbReference type="EC" id="2.1.1.67"/>
    </reaction>
</comment>
<proteinExistence type="inferred from homology"/>
<accession>A0AAU9X5A9</accession>
<dbReference type="CDD" id="cd02440">
    <property type="entry name" value="AdoMet_MTases"/>
    <property type="match status" value="1"/>
</dbReference>
<evidence type="ECO:0000313" key="9">
    <source>
        <dbReference type="EMBL" id="CAH3137098.1"/>
    </source>
</evidence>
<organism evidence="9 10">
    <name type="scientific">Pocillopora meandrina</name>
    <dbReference type="NCBI Taxonomy" id="46732"/>
    <lineage>
        <taxon>Eukaryota</taxon>
        <taxon>Metazoa</taxon>
        <taxon>Cnidaria</taxon>
        <taxon>Anthozoa</taxon>
        <taxon>Hexacorallia</taxon>
        <taxon>Scleractinia</taxon>
        <taxon>Astrocoeniina</taxon>
        <taxon>Pocilloporidae</taxon>
        <taxon>Pocillopora</taxon>
    </lineage>
</organism>
<evidence type="ECO:0000256" key="5">
    <source>
        <dbReference type="ARBA" id="ARBA00022490"/>
    </source>
</evidence>
<dbReference type="PANTHER" id="PTHR10259:SF11">
    <property type="entry name" value="THIOPURINE S-METHYLTRANSFERASE"/>
    <property type="match status" value="1"/>
</dbReference>
<evidence type="ECO:0000256" key="8">
    <source>
        <dbReference type="ARBA" id="ARBA00022691"/>
    </source>
</evidence>
<evidence type="ECO:0000256" key="7">
    <source>
        <dbReference type="ARBA" id="ARBA00022679"/>
    </source>
</evidence>
<sequence length="267" mass="31012">MDAKENLEHIASFDMESKETWAQDWETDNPEFHTDEVNAMLTKHHDEVTRGRKNLRVLVPLCGKSLDMIWLADQGHSVVGVELIRKGIELFFRDNKLTYNEKSVSLSPENQGTVFKNNGKNITLYECSIFDFSAKIAGGKFDFIWDRGSMTAINMMREGRLKQYTDIMLSCLKPDGRYFLEFFAPESPENMPTQFKFLSEKSITENFGERCTIRYFGKQDMPAWSGSADERSLEQEPDFLFWVSQWSNNLCNLGNFLIVRWRDCCLV</sequence>